<evidence type="ECO:0000313" key="3">
    <source>
        <dbReference type="Proteomes" id="UP000176700"/>
    </source>
</evidence>
<dbReference type="EMBL" id="MHNI01000003">
    <property type="protein sequence ID" value="OGZ43770.1"/>
    <property type="molecule type" value="Genomic_DNA"/>
</dbReference>
<dbReference type="SUPFAM" id="SSF53300">
    <property type="entry name" value="vWA-like"/>
    <property type="match status" value="1"/>
</dbReference>
<dbReference type="PANTHER" id="PTHR24020:SF20">
    <property type="entry name" value="PH DOMAIN-CONTAINING PROTEIN"/>
    <property type="match status" value="1"/>
</dbReference>
<sequence>MKKNVVLSLIAFGIAIVLLPLVSAFEAHVINVTAQIDNNFLLDPIPDLDFGTAFPQEMLDLTFLVSLSESIANFNVDDVEYVLRQKPKCVNDNDPSDHPPVYEDENGNFFCPEGSTMMPLLCPYLSKTEITLDGDEGENDGPAIPPFHGLPGPWTLATTLAHETFGRLIASANDSQDEWNIDLKVPCFEDHCSQDWSDFIRDTSENPDIDPEIYKLDPLLEHSIFGCDLWLEVTATSTPPGCEEQLDLMLVLDRSGSIDAGELTTLKDAANSFVDALAPSVDTVHIGQTSFSTTGSLDLHLTDVASDIHDAINALVSGGFTNLKKGIELATDELDDAHEHERPATPDVMVILTDGLPNRPAGDPAGDAAAAADAARAAGIEIFVVGIGVSPATESYLKTEIADSEAHYFGAADFEDLEPILIGLAECPAD</sequence>
<dbReference type="Proteomes" id="UP000176700">
    <property type="component" value="Unassembled WGS sequence"/>
</dbReference>
<dbReference type="PANTHER" id="PTHR24020">
    <property type="entry name" value="COLLAGEN ALPHA"/>
    <property type="match status" value="1"/>
</dbReference>
<dbReference type="CDD" id="cd00198">
    <property type="entry name" value="vWFA"/>
    <property type="match status" value="1"/>
</dbReference>
<protein>
    <recommendedName>
        <fullName evidence="1">VWFA domain-containing protein</fullName>
    </recommendedName>
</protein>
<gene>
    <name evidence="2" type="ORF">A2W41_04755</name>
</gene>
<comment type="caution">
    <text evidence="2">The sequence shown here is derived from an EMBL/GenBank/DDBJ whole genome shotgun (WGS) entry which is preliminary data.</text>
</comment>
<evidence type="ECO:0000259" key="1">
    <source>
        <dbReference type="PROSITE" id="PS50234"/>
    </source>
</evidence>
<reference evidence="2 3" key="1">
    <citation type="journal article" date="2016" name="Nat. Commun.">
        <title>Thousands of microbial genomes shed light on interconnected biogeochemical processes in an aquifer system.</title>
        <authorList>
            <person name="Anantharaman K."/>
            <person name="Brown C.T."/>
            <person name="Hug L.A."/>
            <person name="Sharon I."/>
            <person name="Castelle C.J."/>
            <person name="Probst A.J."/>
            <person name="Thomas B.C."/>
            <person name="Singh A."/>
            <person name="Wilkins M.J."/>
            <person name="Karaoz U."/>
            <person name="Brodie E.L."/>
            <person name="Williams K.H."/>
            <person name="Hubbard S.S."/>
            <person name="Banfield J.F."/>
        </authorList>
    </citation>
    <scope>NUCLEOTIDE SEQUENCE [LARGE SCALE GENOMIC DNA]</scope>
</reference>
<dbReference type="AlphaFoldDB" id="A0A1G2G1L8"/>
<feature type="domain" description="VWFA" evidence="1">
    <location>
        <begin position="247"/>
        <end position="424"/>
    </location>
</feature>
<dbReference type="SMART" id="SM00327">
    <property type="entry name" value="VWA"/>
    <property type="match status" value="1"/>
</dbReference>
<dbReference type="InterPro" id="IPR036465">
    <property type="entry name" value="vWFA_dom_sf"/>
</dbReference>
<organism evidence="2 3">
    <name type="scientific">Candidatus Ryanbacteria bacterium RIFCSPHIGHO2_01_45_13</name>
    <dbReference type="NCBI Taxonomy" id="1802112"/>
    <lineage>
        <taxon>Bacteria</taxon>
        <taxon>Candidatus Ryaniibacteriota</taxon>
    </lineage>
</organism>
<accession>A0A1G2G1L8</accession>
<dbReference type="Pfam" id="PF00092">
    <property type="entry name" value="VWA"/>
    <property type="match status" value="1"/>
</dbReference>
<dbReference type="Gene3D" id="3.40.50.410">
    <property type="entry name" value="von Willebrand factor, type A domain"/>
    <property type="match status" value="1"/>
</dbReference>
<dbReference type="InterPro" id="IPR002035">
    <property type="entry name" value="VWF_A"/>
</dbReference>
<name>A0A1G2G1L8_9BACT</name>
<dbReference type="PROSITE" id="PS50234">
    <property type="entry name" value="VWFA"/>
    <property type="match status" value="1"/>
</dbReference>
<proteinExistence type="predicted"/>
<evidence type="ECO:0000313" key="2">
    <source>
        <dbReference type="EMBL" id="OGZ43770.1"/>
    </source>
</evidence>
<dbReference type="InterPro" id="IPR050525">
    <property type="entry name" value="ECM_Assembly_Org"/>
</dbReference>